<evidence type="ECO:0000313" key="3">
    <source>
        <dbReference type="Proteomes" id="UP000823388"/>
    </source>
</evidence>
<keyword evidence="3" id="KW-1185">Reference proteome</keyword>
<dbReference type="InterPro" id="IPR027417">
    <property type="entry name" value="P-loop_NTPase"/>
</dbReference>
<evidence type="ECO:0000259" key="1">
    <source>
        <dbReference type="Pfam" id="PF00931"/>
    </source>
</evidence>
<accession>A0A8T0SLH5</accession>
<comment type="caution">
    <text evidence="2">The sequence shown here is derived from an EMBL/GenBank/DDBJ whole genome shotgun (WGS) entry which is preliminary data.</text>
</comment>
<sequence>METLASAILGDLIGRSVSFALDRCCHRWRKAGGIEDAPQRLRRVLLRLQAVVEEADRRRVTNQAMLRQLQLMREGVYRGYYLLSAIKRQGVHEVSCLPDRSSLASSLINPAKRLCTVSARTTPARMAPEDSGREVEAEAELQEVLAGLESMASDMKELVVFLSCYPPARREPYSGHLWLENRMFGREAEQEKIISFLLGPEPAEDPGVLPVIGRPRVGKSTLVEHVWLDERVREHFSLIVFFGQGDIEDRKLSSSSPHLEDNGRIKHKHRDLDPAGKSLVVIELVEDVDDNTWWERTLSDLRGRCTMPVSKIIVTSRSEKIASLGTTQALELKPLPREAYWYFFKTIAFGSTDAEDEEELASVCIEMADLLNRCFISANLFGGLLRTNPCSQFWQRVLNGVRQYIRMHLLRFGEHPCDRLLMNGRPIYLWRLPKTDTVFTAYHTYQACSSQEHDLPKITLNELHVGSARPRGKFEIVAWRSRIPPYYSYLMSCEVQTLPWFLRVPPMNKQIQHRQSRLNSV</sequence>
<feature type="domain" description="NB-ARC" evidence="1">
    <location>
        <begin position="187"/>
        <end position="352"/>
    </location>
</feature>
<proteinExistence type="predicted"/>
<dbReference type="Gene3D" id="3.40.50.300">
    <property type="entry name" value="P-loop containing nucleotide triphosphate hydrolases"/>
    <property type="match status" value="1"/>
</dbReference>
<gene>
    <name evidence="2" type="ORF">PVAP13_5KG468500</name>
</gene>
<evidence type="ECO:0000313" key="2">
    <source>
        <dbReference type="EMBL" id="KAG2600342.1"/>
    </source>
</evidence>
<reference evidence="2" key="1">
    <citation type="submission" date="2020-05" db="EMBL/GenBank/DDBJ databases">
        <title>WGS assembly of Panicum virgatum.</title>
        <authorList>
            <person name="Lovell J.T."/>
            <person name="Jenkins J."/>
            <person name="Shu S."/>
            <person name="Juenger T.E."/>
            <person name="Schmutz J."/>
        </authorList>
    </citation>
    <scope>NUCLEOTIDE SEQUENCE</scope>
    <source>
        <strain evidence="2">AP13</strain>
    </source>
</reference>
<dbReference type="Proteomes" id="UP000823388">
    <property type="component" value="Chromosome 5K"/>
</dbReference>
<dbReference type="EMBL" id="CM029045">
    <property type="protein sequence ID" value="KAG2600342.1"/>
    <property type="molecule type" value="Genomic_DNA"/>
</dbReference>
<dbReference type="PANTHER" id="PTHR33377:SF87">
    <property type="entry name" value="NB-ARC DOMAIN-CONTAINING PROTEIN"/>
    <property type="match status" value="1"/>
</dbReference>
<name>A0A8T0SLH5_PANVG</name>
<dbReference type="GO" id="GO:0043531">
    <property type="term" value="F:ADP binding"/>
    <property type="evidence" value="ECO:0007669"/>
    <property type="project" value="InterPro"/>
</dbReference>
<dbReference type="Pfam" id="PF00931">
    <property type="entry name" value="NB-ARC"/>
    <property type="match status" value="1"/>
</dbReference>
<dbReference type="OrthoDB" id="600394at2759"/>
<organism evidence="2 3">
    <name type="scientific">Panicum virgatum</name>
    <name type="common">Blackwell switchgrass</name>
    <dbReference type="NCBI Taxonomy" id="38727"/>
    <lineage>
        <taxon>Eukaryota</taxon>
        <taxon>Viridiplantae</taxon>
        <taxon>Streptophyta</taxon>
        <taxon>Embryophyta</taxon>
        <taxon>Tracheophyta</taxon>
        <taxon>Spermatophyta</taxon>
        <taxon>Magnoliopsida</taxon>
        <taxon>Liliopsida</taxon>
        <taxon>Poales</taxon>
        <taxon>Poaceae</taxon>
        <taxon>PACMAD clade</taxon>
        <taxon>Panicoideae</taxon>
        <taxon>Panicodae</taxon>
        <taxon>Paniceae</taxon>
        <taxon>Panicinae</taxon>
        <taxon>Panicum</taxon>
        <taxon>Panicum sect. Hiantes</taxon>
    </lineage>
</organism>
<dbReference type="PANTHER" id="PTHR33377">
    <property type="entry name" value="OS10G0134700 PROTEIN-RELATED"/>
    <property type="match status" value="1"/>
</dbReference>
<protein>
    <recommendedName>
        <fullName evidence="1">NB-ARC domain-containing protein</fullName>
    </recommendedName>
</protein>
<dbReference type="SUPFAM" id="SSF52540">
    <property type="entry name" value="P-loop containing nucleoside triphosphate hydrolases"/>
    <property type="match status" value="1"/>
</dbReference>
<dbReference type="InterPro" id="IPR002182">
    <property type="entry name" value="NB-ARC"/>
</dbReference>
<dbReference type="AlphaFoldDB" id="A0A8T0SLH5"/>